<protein>
    <submittedName>
        <fullName evidence="2">Uncharacterized protein</fullName>
    </submittedName>
</protein>
<keyword evidence="1" id="KW-0472">Membrane</keyword>
<evidence type="ECO:0000313" key="2">
    <source>
        <dbReference type="EMBL" id="NLV12168.1"/>
    </source>
</evidence>
<feature type="transmembrane region" description="Helical" evidence="1">
    <location>
        <begin position="230"/>
        <end position="249"/>
    </location>
</feature>
<name>A0A847ULW1_HALAR</name>
<dbReference type="EMBL" id="WOWA01000002">
    <property type="protein sequence ID" value="NLV12168.1"/>
    <property type="molecule type" value="Genomic_DNA"/>
</dbReference>
<reference evidence="2" key="1">
    <citation type="submission" date="2019-12" db="EMBL/GenBank/DDBJ databases">
        <title>Whole genome sequencing of Haloarcula argentinensis strain pws5.</title>
        <authorList>
            <person name="Verma D.K."/>
            <person name="Gopal K."/>
            <person name="Prasad E.S."/>
        </authorList>
    </citation>
    <scope>NUCLEOTIDE SEQUENCE</scope>
    <source>
        <strain evidence="2">Pws5</strain>
    </source>
</reference>
<gene>
    <name evidence="2" type="ORF">GOC77_02585</name>
</gene>
<dbReference type="RefSeq" id="WP_170095821.1">
    <property type="nucleotide sequence ID" value="NZ_WOWA01000002.1"/>
</dbReference>
<evidence type="ECO:0000256" key="1">
    <source>
        <dbReference type="SAM" id="Phobius"/>
    </source>
</evidence>
<organism evidence="2 3">
    <name type="scientific">Haloarcula argentinensis</name>
    <dbReference type="NCBI Taxonomy" id="43776"/>
    <lineage>
        <taxon>Archaea</taxon>
        <taxon>Methanobacteriati</taxon>
        <taxon>Methanobacteriota</taxon>
        <taxon>Stenosarchaea group</taxon>
        <taxon>Halobacteria</taxon>
        <taxon>Halobacteriales</taxon>
        <taxon>Haloarculaceae</taxon>
        <taxon>Haloarcula</taxon>
    </lineage>
</organism>
<dbReference type="AlphaFoldDB" id="A0A847ULW1"/>
<comment type="caution">
    <text evidence="2">The sequence shown here is derived from an EMBL/GenBank/DDBJ whole genome shotgun (WGS) entry which is preliminary data.</text>
</comment>
<proteinExistence type="predicted"/>
<dbReference type="Proteomes" id="UP000641625">
    <property type="component" value="Unassembled WGS sequence"/>
</dbReference>
<evidence type="ECO:0000313" key="3">
    <source>
        <dbReference type="Proteomes" id="UP000641625"/>
    </source>
</evidence>
<keyword evidence="1" id="KW-1133">Transmembrane helix</keyword>
<sequence length="281" mass="31555">MQLLEKTISEKLCSTSQEDYVHLQNPSADIQPIPTIPARVEKVDEDGHVGKGEVGIGTNLHQALGVEIGDSIQIIEEETLRPYGEQRFNKLLRTRPAICRVRKSVFPDPEFRVCRLPKSVMKLIGIEEGDQVVLESYWGQTTVRALEMTPDIRHKKYLSWFSNPSRYPVGHDMMDINQPLGTPVDIPDIYIDYDTRAELGFAKGEGTGILHPVRVYRNNRSIALKFLNDLVLPSFALLVSLVLLIGSYFSRNTAILVVILGFVGVIVSLLAITIYRARKAI</sequence>
<accession>A0A847ULW1</accession>
<keyword evidence="1" id="KW-0812">Transmembrane</keyword>
<feature type="transmembrane region" description="Helical" evidence="1">
    <location>
        <begin position="255"/>
        <end position="275"/>
    </location>
</feature>